<evidence type="ECO:0000259" key="1">
    <source>
        <dbReference type="Pfam" id="PF00534"/>
    </source>
</evidence>
<dbReference type="EMBL" id="LCBU01000001">
    <property type="protein sequence ID" value="KKS18769.1"/>
    <property type="molecule type" value="Genomic_DNA"/>
</dbReference>
<evidence type="ECO:0000313" key="2">
    <source>
        <dbReference type="EMBL" id="KKS18769.1"/>
    </source>
</evidence>
<organism evidence="2 3">
    <name type="scientific">Candidatus Woesebacteria bacterium GW2011_GWA1_41_7</name>
    <dbReference type="NCBI Taxonomy" id="1618556"/>
    <lineage>
        <taxon>Bacteria</taxon>
        <taxon>Candidatus Woeseibacteriota</taxon>
    </lineage>
</organism>
<evidence type="ECO:0000313" key="3">
    <source>
        <dbReference type="Proteomes" id="UP000033969"/>
    </source>
</evidence>
<gene>
    <name evidence="2" type="ORF">UU74_C0001G0001</name>
</gene>
<dbReference type="Proteomes" id="UP000033969">
    <property type="component" value="Unassembled WGS sequence"/>
</dbReference>
<accession>A0A0G0X132</accession>
<sequence>KRDAIVIYPPVEIPKVDLKNKESRDYYLVGGRLARAKRTDLVIEVCNKLKLPLKIFGRGFGGYEEYLKSMIGPTVEFLGEVTEDVKWNLYRNAKAFLYPTEMEDFGIQAVEAMAAGTPVIALAQGGPLETIVEGKTGLFFNELTPESLADAVRKFEKMKFNSQDCITQAKKFSKSRFKREIAEYITKHA</sequence>
<dbReference type="PANTHER" id="PTHR45947:SF3">
    <property type="entry name" value="SULFOQUINOVOSYL TRANSFERASE SQD2"/>
    <property type="match status" value="1"/>
</dbReference>
<feature type="domain" description="Glycosyl transferase family 1" evidence="1">
    <location>
        <begin position="18"/>
        <end position="171"/>
    </location>
</feature>
<reference evidence="2 3" key="1">
    <citation type="journal article" date="2015" name="Nature">
        <title>rRNA introns, odd ribosomes, and small enigmatic genomes across a large radiation of phyla.</title>
        <authorList>
            <person name="Brown C.T."/>
            <person name="Hug L.A."/>
            <person name="Thomas B.C."/>
            <person name="Sharon I."/>
            <person name="Castelle C.J."/>
            <person name="Singh A."/>
            <person name="Wilkins M.J."/>
            <person name="Williams K.H."/>
            <person name="Banfield J.F."/>
        </authorList>
    </citation>
    <scope>NUCLEOTIDE SEQUENCE [LARGE SCALE GENOMIC DNA]</scope>
</reference>
<dbReference type="InterPro" id="IPR001296">
    <property type="entry name" value="Glyco_trans_1"/>
</dbReference>
<comment type="caution">
    <text evidence="2">The sequence shown here is derived from an EMBL/GenBank/DDBJ whole genome shotgun (WGS) entry which is preliminary data.</text>
</comment>
<dbReference type="Pfam" id="PF00534">
    <property type="entry name" value="Glycos_transf_1"/>
    <property type="match status" value="1"/>
</dbReference>
<dbReference type="AlphaFoldDB" id="A0A0G0X132"/>
<name>A0A0G0X132_9BACT</name>
<protein>
    <submittedName>
        <fullName evidence="2">Glycosyl transferase group 1</fullName>
    </submittedName>
</protein>
<dbReference type="PANTHER" id="PTHR45947">
    <property type="entry name" value="SULFOQUINOVOSYL TRANSFERASE SQD2"/>
    <property type="match status" value="1"/>
</dbReference>
<feature type="non-terminal residue" evidence="2">
    <location>
        <position position="1"/>
    </location>
</feature>
<dbReference type="GO" id="GO:0016757">
    <property type="term" value="F:glycosyltransferase activity"/>
    <property type="evidence" value="ECO:0007669"/>
    <property type="project" value="InterPro"/>
</dbReference>
<dbReference type="InterPro" id="IPR050194">
    <property type="entry name" value="Glycosyltransferase_grp1"/>
</dbReference>
<dbReference type="SUPFAM" id="SSF53756">
    <property type="entry name" value="UDP-Glycosyltransferase/glycogen phosphorylase"/>
    <property type="match status" value="1"/>
</dbReference>
<proteinExistence type="predicted"/>
<keyword evidence="2" id="KW-0808">Transferase</keyword>
<dbReference type="Gene3D" id="3.40.50.2000">
    <property type="entry name" value="Glycogen Phosphorylase B"/>
    <property type="match status" value="1"/>
</dbReference>